<dbReference type="RefSeq" id="WP_379864237.1">
    <property type="nucleotide sequence ID" value="NZ_JBHTBW010000019.1"/>
</dbReference>
<evidence type="ECO:0000256" key="1">
    <source>
        <dbReference type="SAM" id="Phobius"/>
    </source>
</evidence>
<proteinExistence type="predicted"/>
<name>A0ABW2RJ36_9BACL</name>
<dbReference type="InterPro" id="IPR014245">
    <property type="entry name" value="Spore_III_AF"/>
</dbReference>
<comment type="caution">
    <text evidence="2">The sequence shown here is derived from an EMBL/GenBank/DDBJ whole genome shotgun (WGS) entry which is preliminary data.</text>
</comment>
<keyword evidence="1" id="KW-0472">Membrane</keyword>
<feature type="transmembrane region" description="Helical" evidence="1">
    <location>
        <begin position="12"/>
        <end position="31"/>
    </location>
</feature>
<keyword evidence="1" id="KW-0812">Transmembrane</keyword>
<evidence type="ECO:0000313" key="3">
    <source>
        <dbReference type="Proteomes" id="UP001596500"/>
    </source>
</evidence>
<dbReference type="NCBIfam" id="TIGR02896">
    <property type="entry name" value="spore_III_AF"/>
    <property type="match status" value="1"/>
</dbReference>
<feature type="transmembrane region" description="Helical" evidence="1">
    <location>
        <begin position="37"/>
        <end position="55"/>
    </location>
</feature>
<accession>A0ABW2RJ36</accession>
<reference evidence="3" key="1">
    <citation type="journal article" date="2019" name="Int. J. Syst. Evol. Microbiol.">
        <title>The Global Catalogue of Microorganisms (GCM) 10K type strain sequencing project: providing services to taxonomists for standard genome sequencing and annotation.</title>
        <authorList>
            <consortium name="The Broad Institute Genomics Platform"/>
            <consortium name="The Broad Institute Genome Sequencing Center for Infectious Disease"/>
            <person name="Wu L."/>
            <person name="Ma J."/>
        </authorList>
    </citation>
    <scope>NUCLEOTIDE SEQUENCE [LARGE SCALE GENOMIC DNA]</scope>
    <source>
        <strain evidence="3">CGMCC 1.12942</strain>
    </source>
</reference>
<organism evidence="2 3">
    <name type="scientific">Laceyella putida</name>
    <dbReference type="NCBI Taxonomy" id="110101"/>
    <lineage>
        <taxon>Bacteria</taxon>
        <taxon>Bacillati</taxon>
        <taxon>Bacillota</taxon>
        <taxon>Bacilli</taxon>
        <taxon>Bacillales</taxon>
        <taxon>Thermoactinomycetaceae</taxon>
        <taxon>Laceyella</taxon>
    </lineage>
</organism>
<sequence length="212" mass="23657">MIEWISDWLKQIIILVLIATFIDLLLPNNALDRYVKLVMGLLIIMAILTPIFQLLTQDLDLSALAFANVPAEQKQMASLHQIQEQSNQMKATQDRLIQEQTTKQMELNVTEQVEQKFGVEVMEAKVALQTGPEGMAQIKHIHVMARVPISPHSAAEGKPIQPVHIAVGEGETVPASGRVEQAGQAFISKISTYLSDVWHLRREQVHVVVDAL</sequence>
<gene>
    <name evidence="2" type="primary">spoIIIAF</name>
    <name evidence="2" type="ORF">ACFQNG_07295</name>
</gene>
<keyword evidence="1" id="KW-1133">Transmembrane helix</keyword>
<keyword evidence="3" id="KW-1185">Reference proteome</keyword>
<evidence type="ECO:0000313" key="2">
    <source>
        <dbReference type="EMBL" id="MFC7440957.1"/>
    </source>
</evidence>
<protein>
    <submittedName>
        <fullName evidence="2">Stage III sporulation protein AF</fullName>
    </submittedName>
</protein>
<dbReference type="EMBL" id="JBHTBW010000019">
    <property type="protein sequence ID" value="MFC7440957.1"/>
    <property type="molecule type" value="Genomic_DNA"/>
</dbReference>
<dbReference type="Pfam" id="PF09581">
    <property type="entry name" value="Spore_III_AF"/>
    <property type="match status" value="1"/>
</dbReference>
<dbReference type="Proteomes" id="UP001596500">
    <property type="component" value="Unassembled WGS sequence"/>
</dbReference>